<accession>A0A2T2PCL7</accession>
<proteinExistence type="predicted"/>
<reference evidence="1 2" key="1">
    <citation type="journal article" date="2018" name="Front. Microbiol.">
        <title>Genome-Wide Analysis of Corynespora cassiicola Leaf Fall Disease Putative Effectors.</title>
        <authorList>
            <person name="Lopez D."/>
            <person name="Ribeiro S."/>
            <person name="Label P."/>
            <person name="Fumanal B."/>
            <person name="Venisse J.S."/>
            <person name="Kohler A."/>
            <person name="de Oliveira R.R."/>
            <person name="Labutti K."/>
            <person name="Lipzen A."/>
            <person name="Lail K."/>
            <person name="Bauer D."/>
            <person name="Ohm R.A."/>
            <person name="Barry K.W."/>
            <person name="Spatafora J."/>
            <person name="Grigoriev I.V."/>
            <person name="Martin F.M."/>
            <person name="Pujade-Renaud V."/>
        </authorList>
    </citation>
    <scope>NUCLEOTIDE SEQUENCE [LARGE SCALE GENOMIC DNA]</scope>
    <source>
        <strain evidence="1 2">Philippines</strain>
    </source>
</reference>
<dbReference type="Proteomes" id="UP000240883">
    <property type="component" value="Unassembled WGS sequence"/>
</dbReference>
<keyword evidence="2" id="KW-1185">Reference proteome</keyword>
<dbReference type="OrthoDB" id="10681064at2759"/>
<protein>
    <submittedName>
        <fullName evidence="1">Uncharacterized protein</fullName>
    </submittedName>
</protein>
<sequence length="313" mass="36882">MPAENKLTAALASTQRMSYWKTTKVFLRWLFCERGRTLSEVELFYLKNSHSRLPQLPDDYFSEPYYIDQQDYLDQLQRANLIRALLGHHPGGASDEYFDFDSDLPEGSFPVRHWRLTAFLTRPLVYTWDLVNHLNLFVPKPRPALMEEPIDQTLFFEFSCYCEYEVEQFPEVEWTENGLVALRRTYSNEIIEFEIAKPEKFDREKFEAIVQEKFLPPRMKTNYGELGLYVEAELGFYEQEYERDTVPAVQSLLNSYVSTVYPIDYYWRVFGLYRNKCSMILDICIETPAEKEIVVTGRLSISELPGGMPNSYE</sequence>
<dbReference type="AlphaFoldDB" id="A0A2T2PCL7"/>
<evidence type="ECO:0000313" key="1">
    <source>
        <dbReference type="EMBL" id="PSN75423.1"/>
    </source>
</evidence>
<evidence type="ECO:0000313" key="2">
    <source>
        <dbReference type="Proteomes" id="UP000240883"/>
    </source>
</evidence>
<organism evidence="1 2">
    <name type="scientific">Corynespora cassiicola Philippines</name>
    <dbReference type="NCBI Taxonomy" id="1448308"/>
    <lineage>
        <taxon>Eukaryota</taxon>
        <taxon>Fungi</taxon>
        <taxon>Dikarya</taxon>
        <taxon>Ascomycota</taxon>
        <taxon>Pezizomycotina</taxon>
        <taxon>Dothideomycetes</taxon>
        <taxon>Pleosporomycetidae</taxon>
        <taxon>Pleosporales</taxon>
        <taxon>Corynesporascaceae</taxon>
        <taxon>Corynespora</taxon>
    </lineage>
</organism>
<dbReference type="EMBL" id="KZ678128">
    <property type="protein sequence ID" value="PSN75423.1"/>
    <property type="molecule type" value="Genomic_DNA"/>
</dbReference>
<name>A0A2T2PCL7_CORCC</name>
<gene>
    <name evidence="1" type="ORF">BS50DRAFT_582114</name>
</gene>